<dbReference type="GO" id="GO:0004630">
    <property type="term" value="F:phospholipase D activity"/>
    <property type="evidence" value="ECO:0007669"/>
    <property type="project" value="UniProtKB-EC"/>
</dbReference>
<dbReference type="InterPro" id="IPR025202">
    <property type="entry name" value="PLD-like_dom"/>
</dbReference>
<dbReference type="RefSeq" id="WP_024222932.1">
    <property type="nucleotide sequence ID" value="NZ_CAKNCB010000009.1"/>
</dbReference>
<reference evidence="8" key="1">
    <citation type="submission" date="2018-01" db="EMBL/GenBank/DDBJ databases">
        <title>Prevalence of blaNDM and mcr-1 in Escherichia coli from food in China.</title>
        <authorList>
            <person name="Liu X."/>
            <person name="Li R."/>
            <person name="Chen S."/>
        </authorList>
    </citation>
    <scope>NUCLEOTIDE SEQUENCE</scope>
    <source>
        <strain evidence="8">1108</strain>
        <plasmid evidence="8">p1108-emrB</plasmid>
    </source>
</reference>
<keyword evidence="5" id="KW-0442">Lipid degradation</keyword>
<dbReference type="PANTHER" id="PTHR43856">
    <property type="entry name" value="CARDIOLIPIN HYDROLASE"/>
    <property type="match status" value="1"/>
</dbReference>
<dbReference type="Pfam" id="PF13091">
    <property type="entry name" value="PLDc_2"/>
    <property type="match status" value="1"/>
</dbReference>
<evidence type="ECO:0000256" key="1">
    <source>
        <dbReference type="ARBA" id="ARBA00000798"/>
    </source>
</evidence>
<gene>
    <name evidence="8" type="primary">pld</name>
    <name evidence="8" type="ORF">LHLDPJGA_00072</name>
</gene>
<dbReference type="SUPFAM" id="SSF56024">
    <property type="entry name" value="Phospholipase D/nuclease"/>
    <property type="match status" value="1"/>
</dbReference>
<geneLocation type="plasmid" evidence="8">
    <name>p1108-emrB</name>
</geneLocation>
<evidence type="ECO:0000256" key="5">
    <source>
        <dbReference type="ARBA" id="ARBA00022963"/>
    </source>
</evidence>
<dbReference type="EMBL" id="MG825377">
    <property type="protein sequence ID" value="AWF74974.1"/>
    <property type="molecule type" value="Genomic_DNA"/>
</dbReference>
<keyword evidence="4 8" id="KW-0378">Hydrolase</keyword>
<name>A0A2S1J9J2_ECOLX</name>
<comment type="similarity">
    <text evidence="2">Belongs to the phospholipase D family.</text>
</comment>
<proteinExistence type="inferred from homology"/>
<dbReference type="SMART" id="SM00155">
    <property type="entry name" value="PLDc"/>
    <property type="match status" value="1"/>
</dbReference>
<evidence type="ECO:0000313" key="8">
    <source>
        <dbReference type="EMBL" id="AWF74974.1"/>
    </source>
</evidence>
<dbReference type="AlphaFoldDB" id="A0A2S1J9J2"/>
<dbReference type="GO" id="GO:0016891">
    <property type="term" value="F:RNA endonuclease activity producing 5'-phosphomonoesters, hydrolytic mechanism"/>
    <property type="evidence" value="ECO:0007669"/>
    <property type="project" value="TreeGrafter"/>
</dbReference>
<dbReference type="InterPro" id="IPR001736">
    <property type="entry name" value="PLipase_D/transphosphatidylase"/>
</dbReference>
<dbReference type="PROSITE" id="PS50035">
    <property type="entry name" value="PLD"/>
    <property type="match status" value="1"/>
</dbReference>
<dbReference type="InterPro" id="IPR051406">
    <property type="entry name" value="PLD_domain"/>
</dbReference>
<sequence>MLINRKKLPALAVLFSLVILPSVCPAAEQVTVGFSPGGSAQAAVLDVIGQARESIDLAAYYLTSKSTAQALAEAAERGVSVRVVADKKANSSRYTAATWLARHGIPVRVNGHYDIMHNKFMIIDGRTVETGSFNYTASADKRNAENVIVLRDMPDAAQPYAREFERLWNESEPLNSGL</sequence>
<evidence type="ECO:0000259" key="7">
    <source>
        <dbReference type="PROSITE" id="PS50035"/>
    </source>
</evidence>
<evidence type="ECO:0000256" key="4">
    <source>
        <dbReference type="ARBA" id="ARBA00022801"/>
    </source>
</evidence>
<dbReference type="Gene3D" id="3.30.870.10">
    <property type="entry name" value="Endonuclease Chain A"/>
    <property type="match status" value="1"/>
</dbReference>
<dbReference type="PANTHER" id="PTHR43856:SF1">
    <property type="entry name" value="MITOCHONDRIAL CARDIOLIPIN HYDROLASE"/>
    <property type="match status" value="1"/>
</dbReference>
<dbReference type="CDD" id="cd09170">
    <property type="entry name" value="PLDc_Nuc"/>
    <property type="match status" value="1"/>
</dbReference>
<evidence type="ECO:0000256" key="3">
    <source>
        <dbReference type="ARBA" id="ARBA00012027"/>
    </source>
</evidence>
<dbReference type="GO" id="GO:0006793">
    <property type="term" value="P:phosphorus metabolic process"/>
    <property type="evidence" value="ECO:0007669"/>
    <property type="project" value="UniProtKB-ARBA"/>
</dbReference>
<keyword evidence="8" id="KW-0614">Plasmid</keyword>
<dbReference type="EC" id="3.1.4.4" evidence="3"/>
<keyword evidence="6" id="KW-0443">Lipid metabolism</keyword>
<evidence type="ECO:0000256" key="6">
    <source>
        <dbReference type="ARBA" id="ARBA00023098"/>
    </source>
</evidence>
<dbReference type="GO" id="GO:0016042">
    <property type="term" value="P:lipid catabolic process"/>
    <property type="evidence" value="ECO:0007669"/>
    <property type="project" value="UniProtKB-KW"/>
</dbReference>
<organism evidence="8">
    <name type="scientific">Escherichia coli</name>
    <dbReference type="NCBI Taxonomy" id="562"/>
    <lineage>
        <taxon>Bacteria</taxon>
        <taxon>Pseudomonadati</taxon>
        <taxon>Pseudomonadota</taxon>
        <taxon>Gammaproteobacteria</taxon>
        <taxon>Enterobacterales</taxon>
        <taxon>Enterobacteriaceae</taxon>
        <taxon>Escherichia</taxon>
    </lineage>
</organism>
<accession>A0A2S1J9J2</accession>
<evidence type="ECO:0000256" key="2">
    <source>
        <dbReference type="ARBA" id="ARBA00008664"/>
    </source>
</evidence>
<protein>
    <recommendedName>
        <fullName evidence="3">phospholipase D</fullName>
        <ecNumber evidence="3">3.1.4.4</ecNumber>
    </recommendedName>
</protein>
<feature type="domain" description="PLD phosphodiesterase" evidence="7">
    <location>
        <begin position="112"/>
        <end position="139"/>
    </location>
</feature>
<comment type="catalytic activity">
    <reaction evidence="1">
        <text>a 1,2-diacyl-sn-glycero-3-phosphocholine + H2O = a 1,2-diacyl-sn-glycero-3-phosphate + choline + H(+)</text>
        <dbReference type="Rhea" id="RHEA:14445"/>
        <dbReference type="ChEBI" id="CHEBI:15354"/>
        <dbReference type="ChEBI" id="CHEBI:15377"/>
        <dbReference type="ChEBI" id="CHEBI:15378"/>
        <dbReference type="ChEBI" id="CHEBI:57643"/>
        <dbReference type="ChEBI" id="CHEBI:58608"/>
        <dbReference type="EC" id="3.1.4.4"/>
    </reaction>
</comment>